<protein>
    <submittedName>
        <fullName evidence="1">Uncharacterized protein</fullName>
    </submittedName>
</protein>
<organism evidence="1 2">
    <name type="scientific">Streptomyces machairae</name>
    <dbReference type="NCBI Taxonomy" id="3134109"/>
    <lineage>
        <taxon>Bacteria</taxon>
        <taxon>Bacillati</taxon>
        <taxon>Actinomycetota</taxon>
        <taxon>Actinomycetes</taxon>
        <taxon>Kitasatosporales</taxon>
        <taxon>Streptomycetaceae</taxon>
        <taxon>Streptomyces</taxon>
    </lineage>
</organism>
<evidence type="ECO:0000313" key="1">
    <source>
        <dbReference type="EMBL" id="MEJ8671899.1"/>
    </source>
</evidence>
<dbReference type="Proteomes" id="UP001376459">
    <property type="component" value="Unassembled WGS sequence"/>
</dbReference>
<gene>
    <name evidence="1" type="ORF">WKI71_36705</name>
</gene>
<sequence>MITEAAAQAHANTHVTLTLVDGTKVKGYISGVGYSGLRLMVKGQTSEWRFSSIAAIDPKDHR</sequence>
<dbReference type="EMBL" id="JBBKAK010000001">
    <property type="protein sequence ID" value="MEJ8671899.1"/>
    <property type="molecule type" value="Genomic_DNA"/>
</dbReference>
<accession>A0ABU8USM5</accession>
<evidence type="ECO:0000313" key="2">
    <source>
        <dbReference type="Proteomes" id="UP001376459"/>
    </source>
</evidence>
<comment type="caution">
    <text evidence="1">The sequence shown here is derived from an EMBL/GenBank/DDBJ whole genome shotgun (WGS) entry which is preliminary data.</text>
</comment>
<name>A0ABU8USM5_9ACTN</name>
<proteinExistence type="predicted"/>
<keyword evidence="2" id="KW-1185">Reference proteome</keyword>
<reference evidence="1 2" key="1">
    <citation type="submission" date="2024-03" db="EMBL/GenBank/DDBJ databases">
        <title>Novel Streptomyces species of biotechnological and ecological value are a feature of Machair soil.</title>
        <authorList>
            <person name="Prole J.R."/>
            <person name="Goodfellow M."/>
            <person name="Allenby N."/>
            <person name="Ward A.C."/>
        </authorList>
    </citation>
    <scope>NUCLEOTIDE SEQUENCE [LARGE SCALE GENOMIC DNA]</scope>
    <source>
        <strain evidence="1 2">MS1.AVA.1</strain>
    </source>
</reference>